<accession>A0ABR2ZRL9</accession>
<reference evidence="2 3" key="1">
    <citation type="submission" date="2024-05" db="EMBL/GenBank/DDBJ databases">
        <title>A draft genome resource for the thread blight pathogen Marasmius tenuissimus strain MS-2.</title>
        <authorList>
            <person name="Yulfo-Soto G.E."/>
            <person name="Baruah I.K."/>
            <person name="Amoako-Attah I."/>
            <person name="Bukari Y."/>
            <person name="Meinhardt L.W."/>
            <person name="Bailey B.A."/>
            <person name="Cohen S.P."/>
        </authorList>
    </citation>
    <scope>NUCLEOTIDE SEQUENCE [LARGE SCALE GENOMIC DNA]</scope>
    <source>
        <strain evidence="2 3">MS-2</strain>
    </source>
</reference>
<dbReference type="Proteomes" id="UP001437256">
    <property type="component" value="Unassembled WGS sequence"/>
</dbReference>
<dbReference type="Pfam" id="PF07956">
    <property type="entry name" value="DUF1690"/>
    <property type="match status" value="1"/>
</dbReference>
<feature type="compositionally biased region" description="Basic and acidic residues" evidence="1">
    <location>
        <begin position="94"/>
        <end position="104"/>
    </location>
</feature>
<feature type="region of interest" description="Disordered" evidence="1">
    <location>
        <begin position="94"/>
        <end position="118"/>
    </location>
</feature>
<evidence type="ECO:0000313" key="2">
    <source>
        <dbReference type="EMBL" id="KAL0063659.1"/>
    </source>
</evidence>
<sequence length="195" mass="21957">MGASQSTAGSSEKVFRNETPIQVLVTPVISVSLLKVIQFSPDVVDQLKDREATPGPTPERQSTIDQHIRSRIEHEVKQLRKTEEEVQNEIARALEKENLDKEKSMAGGEESGGDSAGAVKSSAALFGDLEEIRSKIERFQTRRSLQDYPEVKSYQEAVLECYRSHPTTALDCWREVGKFKESVRALEQGYFKTLR</sequence>
<evidence type="ECO:0000256" key="1">
    <source>
        <dbReference type="SAM" id="MobiDB-lite"/>
    </source>
</evidence>
<comment type="caution">
    <text evidence="2">The sequence shown here is derived from an EMBL/GenBank/DDBJ whole genome shotgun (WGS) entry which is preliminary data.</text>
</comment>
<organism evidence="2 3">
    <name type="scientific">Marasmius tenuissimus</name>
    <dbReference type="NCBI Taxonomy" id="585030"/>
    <lineage>
        <taxon>Eukaryota</taxon>
        <taxon>Fungi</taxon>
        <taxon>Dikarya</taxon>
        <taxon>Basidiomycota</taxon>
        <taxon>Agaricomycotina</taxon>
        <taxon>Agaricomycetes</taxon>
        <taxon>Agaricomycetidae</taxon>
        <taxon>Agaricales</taxon>
        <taxon>Marasmiineae</taxon>
        <taxon>Marasmiaceae</taxon>
        <taxon>Marasmius</taxon>
    </lineage>
</organism>
<dbReference type="EMBL" id="JBBXMP010000075">
    <property type="protein sequence ID" value="KAL0063659.1"/>
    <property type="molecule type" value="Genomic_DNA"/>
</dbReference>
<protein>
    <submittedName>
        <fullName evidence="2">Uncharacterized protein</fullName>
    </submittedName>
</protein>
<keyword evidence="3" id="KW-1185">Reference proteome</keyword>
<dbReference type="InterPro" id="IPR012471">
    <property type="entry name" value="DUF1690"/>
</dbReference>
<gene>
    <name evidence="2" type="ORF">AAF712_009351</name>
</gene>
<name>A0ABR2ZRL9_9AGAR</name>
<evidence type="ECO:0000313" key="3">
    <source>
        <dbReference type="Proteomes" id="UP001437256"/>
    </source>
</evidence>
<proteinExistence type="predicted"/>